<dbReference type="KEGG" id="parq:DSM112329_02918"/>
<dbReference type="SUPFAM" id="SSF63825">
    <property type="entry name" value="YWTD domain"/>
    <property type="match status" value="1"/>
</dbReference>
<name>A0AAU7AXK2_9ACTN</name>
<protein>
    <submittedName>
        <fullName evidence="1">Uncharacterized protein</fullName>
    </submittedName>
</protein>
<evidence type="ECO:0000313" key="1">
    <source>
        <dbReference type="EMBL" id="XAY06057.1"/>
    </source>
</evidence>
<dbReference type="Pfam" id="PF17164">
    <property type="entry name" value="DUF5122"/>
    <property type="match status" value="1"/>
</dbReference>
<reference evidence="1" key="1">
    <citation type="submission" date="2022-12" db="EMBL/GenBank/DDBJ databases">
        <title>Paraconexibacter alkalitolerans sp. nov. and Baekduia alba sp. nov., isolated from soil and emended description of the genera Paraconexibacter (Chun et al., 2020) and Baekduia (An et al., 2020).</title>
        <authorList>
            <person name="Vieira S."/>
            <person name="Huber K.J."/>
            <person name="Geppert A."/>
            <person name="Wolf J."/>
            <person name="Neumann-Schaal M."/>
            <person name="Muesken M."/>
            <person name="Overmann J."/>
        </authorList>
    </citation>
    <scope>NUCLEOTIDE SEQUENCE</scope>
    <source>
        <strain evidence="1">AEG42_29</strain>
    </source>
</reference>
<organism evidence="1">
    <name type="scientific">Paraconexibacter sp. AEG42_29</name>
    <dbReference type="NCBI Taxonomy" id="2997339"/>
    <lineage>
        <taxon>Bacteria</taxon>
        <taxon>Bacillati</taxon>
        <taxon>Actinomycetota</taxon>
        <taxon>Thermoleophilia</taxon>
        <taxon>Solirubrobacterales</taxon>
        <taxon>Paraconexibacteraceae</taxon>
        <taxon>Paraconexibacter</taxon>
    </lineage>
</organism>
<dbReference type="AlphaFoldDB" id="A0AAU7AXK2"/>
<dbReference type="EMBL" id="CP114014">
    <property type="protein sequence ID" value="XAY06057.1"/>
    <property type="molecule type" value="Genomic_DNA"/>
</dbReference>
<accession>A0AAU7AXK2</accession>
<dbReference type="InterPro" id="IPR013431">
    <property type="entry name" value="Delta_60_rpt"/>
</dbReference>
<dbReference type="RefSeq" id="WP_354697295.1">
    <property type="nucleotide sequence ID" value="NZ_CP114014.1"/>
</dbReference>
<gene>
    <name evidence="1" type="ORF">DSM112329_02918</name>
</gene>
<dbReference type="Gene3D" id="2.130.10.10">
    <property type="entry name" value="YVTN repeat-like/Quinoprotein amine dehydrogenase"/>
    <property type="match status" value="2"/>
</dbReference>
<dbReference type="SUPFAM" id="SSF50998">
    <property type="entry name" value="Quinoprotein alcohol dehydrogenase-like"/>
    <property type="match status" value="1"/>
</dbReference>
<dbReference type="InterPro" id="IPR015943">
    <property type="entry name" value="WD40/YVTN_repeat-like_dom_sf"/>
</dbReference>
<proteinExistence type="predicted"/>
<dbReference type="InterPro" id="IPR011047">
    <property type="entry name" value="Quinoprotein_ADH-like_sf"/>
</dbReference>
<sequence length="739" mass="77704">MFAAGIGWYGTYTGSGLTVGPGGAVTPLAARVDGQISDAAPDGRGGVYIGGDFQHVGGVRRPHLAHLRRDGSLDERFRPRARGFVGAVRVRGGRVYAAGRGLVAYDARTGRLRRAYLPRQTFVTELAVTASTLYAGATSQPDPLPRPGRVRAARGLLAVPIRGGTPRRLVTGRVAALRVVAGRLWVGGHSSGSAGANTLRSVDLRTGRVAAVGTVRGRVDELLPLGGRQLLVAGAVAAAIPRTAAQDRALLSARRRYRAAIAEARAANIDVRAARARHRRTGARDPFRPTASQRTRLRRASARVRAANVAVITHRVPGLRSDGAVVIDRASGRIDRRFNCQLPGSPVDGLAVYDAALRGGRLWLAGERAAPYGAPDRTGLLQAVDPETCAATGPAAQPNLPVNALVPLDGGLLAGGSFWSATPKAAAVARFDALTGAPRGPVPSLGSDMQTEALLADHGVLWAASTREVRAIDPVTGRVRRQVRLAPPARNPRYPAAYGRFAQVKLAAAQDRIIVLRKNVTLTRPGTQSQLVSIDRVTGRVVELPQPYPSAGGSHISDIAVVNGSVYVAGSFVRTRGRQPANLAVVKIDPVTGRPDAAFDPHVNGPVQSLATDGRRLFLAGLFSQPRLGLLAIDPRTGAPDRTWTPASIQGRRAIDYNGMRLQRAGPALLLRGSRLARDLPALSTGSGAAVPARTAQLTALDLALPVSADRWFAVGSRRQPSSFIATAPLTFAGTIDAP</sequence>